<dbReference type="OrthoDB" id="2887at10239"/>
<evidence type="ECO:0000259" key="1">
    <source>
        <dbReference type="Pfam" id="PF09414"/>
    </source>
</evidence>
<organismHost>
    <name type="scientific">Pseudomonas chlororaphis</name>
    <dbReference type="NCBI Taxonomy" id="587753"/>
</organismHost>
<gene>
    <name evidence="2" type="ORF">201phi2-1p355</name>
</gene>
<dbReference type="KEGG" id="vg:6372559"/>
<name>B3FJL6_BP201</name>
<feature type="domain" description="RNA ligase" evidence="1">
    <location>
        <begin position="327"/>
        <end position="454"/>
    </location>
</feature>
<dbReference type="Gene3D" id="3.30.470.30">
    <property type="entry name" value="DNA ligase/mRNA capping enzyme"/>
    <property type="match status" value="1"/>
</dbReference>
<protein>
    <recommendedName>
        <fullName evidence="1">RNA ligase domain-containing protein</fullName>
    </recommendedName>
</protein>
<dbReference type="Pfam" id="PF21189">
    <property type="entry name" value="PHA02142"/>
    <property type="match status" value="1"/>
</dbReference>
<organism evidence="2 3">
    <name type="scientific">Pseudomonas phage 201phi2-1</name>
    <name type="common">Pseudomonas chlororaphis phage 201phi2-1</name>
    <dbReference type="NCBI Taxonomy" id="198110"/>
    <lineage>
        <taxon>Viruses</taxon>
        <taxon>Duplodnaviria</taxon>
        <taxon>Heunggongvirae</taxon>
        <taxon>Uroviricota</taxon>
        <taxon>Caudoviricetes</taxon>
        <taxon>Chimalliviridae</taxon>
        <taxon>Serwervirus</taxon>
        <taxon>Serwervirus 201phi21</taxon>
    </lineage>
</organism>
<evidence type="ECO:0000313" key="3">
    <source>
        <dbReference type="Proteomes" id="UP000002421"/>
    </source>
</evidence>
<dbReference type="Pfam" id="PF09414">
    <property type="entry name" value="RNA_ligase"/>
    <property type="match status" value="1"/>
</dbReference>
<sequence>MSAVKYSAVVENTRKLVRVVKVDAITPIKKADFIELAKIDGWQCVVKKDEFKAGDLAVYAEIDSLLPLDNPLFAFLGERSDGKRTFDGVAYSRIRTAKMRGEVSQGLLLPLPEQFKGKKVGTNLTNELGVRKLEAEIANVDGFDGRLNKDGPISLWERLARFVAGPPAEAMHLPFPAQISKSDQERVQNIGNQYAEAAASGETFEETVKVDGQSMTVYSFRDMDEAGPIRRYGVCSRNFDMRMTDVVFTPVQAFRRFVAQNMLALSGGFSGLFRTAQFLTKQVMDKKLDADYAIKEYFTKRYFWFSPFKMCIAAMDDNCVNYVITNKVLDKLAAYNVLHDDCITVQGELFGPGIQKNYERPAEKRFAVYQVYRNGSEWVKPIEARAITESIGLEYVKVLNGSTTLPKSVKEVLTRAKGKGAYAAFDPSINAVPDINREGIVFKSNTRDFSFKVISTEYLLEAEAAMEE</sequence>
<evidence type="ECO:0000313" key="2">
    <source>
        <dbReference type="EMBL" id="ABY63181.1"/>
    </source>
</evidence>
<dbReference type="EMBL" id="EU197055">
    <property type="protein sequence ID" value="ABY63181.1"/>
    <property type="molecule type" value="Genomic_DNA"/>
</dbReference>
<dbReference type="InterPro" id="IPR021122">
    <property type="entry name" value="RNA_ligase_dom_REL/Rnl2"/>
</dbReference>
<proteinExistence type="predicted"/>
<dbReference type="Proteomes" id="UP000002421">
    <property type="component" value="Segment"/>
</dbReference>
<accession>B3FJL6</accession>
<reference evidence="2 3" key="1">
    <citation type="journal article" date="2008" name="Virology">
        <title>Characterization of Pseudomonas chlororaphis myovirus 201varphi2-1 via genomic sequencing, mass spectrometry, and electron microscopy.</title>
        <authorList>
            <person name="Thomas J.A."/>
            <person name="Rolando M.R."/>
            <person name="Carroll C.A."/>
            <person name="Shen P.S."/>
            <person name="Belnap D.M."/>
            <person name="Weintraub S.T."/>
            <person name="Serwer P."/>
            <person name="Hardies S.C."/>
        </authorList>
    </citation>
    <scope>NUCLEOTIDE SEQUENCE</scope>
</reference>
<dbReference type="RefSeq" id="YP_001957077.1">
    <property type="nucleotide sequence ID" value="NC_010821.1"/>
</dbReference>
<keyword evidence="3" id="KW-1185">Reference proteome</keyword>